<dbReference type="SUPFAM" id="SSF54637">
    <property type="entry name" value="Thioesterase/thiol ester dehydrase-isomerase"/>
    <property type="match status" value="1"/>
</dbReference>
<dbReference type="Pfam" id="PF13279">
    <property type="entry name" value="4HBT_2"/>
    <property type="match status" value="1"/>
</dbReference>
<proteinExistence type="inferred from homology"/>
<dbReference type="EMBL" id="CP036262">
    <property type="protein sequence ID" value="QDS92670.1"/>
    <property type="molecule type" value="Genomic_DNA"/>
</dbReference>
<dbReference type="PANTHER" id="PTHR31793">
    <property type="entry name" value="4-HYDROXYBENZOYL-COA THIOESTERASE FAMILY MEMBER"/>
    <property type="match status" value="1"/>
</dbReference>
<dbReference type="InterPro" id="IPR008272">
    <property type="entry name" value="HB-CoA_thioesterase_AS"/>
</dbReference>
<dbReference type="PROSITE" id="PS01328">
    <property type="entry name" value="4HBCOA_THIOESTERASE"/>
    <property type="match status" value="1"/>
</dbReference>
<gene>
    <name evidence="4" type="ORF">FF011L_14170</name>
</gene>
<feature type="region of interest" description="Disordered" evidence="3">
    <location>
        <begin position="1"/>
        <end position="22"/>
    </location>
</feature>
<dbReference type="Gene3D" id="3.10.129.10">
    <property type="entry name" value="Hotdog Thioesterase"/>
    <property type="match status" value="1"/>
</dbReference>
<dbReference type="RefSeq" id="WP_145350891.1">
    <property type="nucleotide sequence ID" value="NZ_CP036262.1"/>
</dbReference>
<dbReference type="InterPro" id="IPR050563">
    <property type="entry name" value="4-hydroxybenzoyl-CoA_TE"/>
</dbReference>
<dbReference type="EC" id="3.1.2.28" evidence="4"/>
<dbReference type="CDD" id="cd00586">
    <property type="entry name" value="4HBT"/>
    <property type="match status" value="1"/>
</dbReference>
<dbReference type="PANTHER" id="PTHR31793:SF27">
    <property type="entry name" value="NOVEL THIOESTERASE SUPERFAMILY DOMAIN AND SAPOSIN A-TYPE DOMAIN CONTAINING PROTEIN (0610012H03RIK)"/>
    <property type="match status" value="1"/>
</dbReference>
<evidence type="ECO:0000256" key="2">
    <source>
        <dbReference type="ARBA" id="ARBA00022801"/>
    </source>
</evidence>
<reference evidence="4 5" key="1">
    <citation type="submission" date="2019-02" db="EMBL/GenBank/DDBJ databases">
        <title>Deep-cultivation of Planctomycetes and their phenomic and genomic characterization uncovers novel biology.</title>
        <authorList>
            <person name="Wiegand S."/>
            <person name="Jogler M."/>
            <person name="Boedeker C."/>
            <person name="Pinto D."/>
            <person name="Vollmers J."/>
            <person name="Rivas-Marin E."/>
            <person name="Kohn T."/>
            <person name="Peeters S.H."/>
            <person name="Heuer A."/>
            <person name="Rast P."/>
            <person name="Oberbeckmann S."/>
            <person name="Bunk B."/>
            <person name="Jeske O."/>
            <person name="Meyerdierks A."/>
            <person name="Storesund J.E."/>
            <person name="Kallscheuer N."/>
            <person name="Luecker S."/>
            <person name="Lage O.M."/>
            <person name="Pohl T."/>
            <person name="Merkel B.J."/>
            <person name="Hornburger P."/>
            <person name="Mueller R.-W."/>
            <person name="Bruemmer F."/>
            <person name="Labrenz M."/>
            <person name="Spormann A.M."/>
            <person name="Op den Camp H."/>
            <person name="Overmann J."/>
            <person name="Amann R."/>
            <person name="Jetten M.S.M."/>
            <person name="Mascher T."/>
            <person name="Medema M.H."/>
            <person name="Devos D.P."/>
            <person name="Kaster A.-K."/>
            <person name="Ovreas L."/>
            <person name="Rohde M."/>
            <person name="Galperin M.Y."/>
            <person name="Jogler C."/>
        </authorList>
    </citation>
    <scope>NUCLEOTIDE SEQUENCE [LARGE SCALE GENOMIC DNA]</scope>
    <source>
        <strain evidence="4 5">FF011L</strain>
    </source>
</reference>
<organism evidence="4 5">
    <name type="scientific">Roseimaritima multifibrata</name>
    <dbReference type="NCBI Taxonomy" id="1930274"/>
    <lineage>
        <taxon>Bacteria</taxon>
        <taxon>Pseudomonadati</taxon>
        <taxon>Planctomycetota</taxon>
        <taxon>Planctomycetia</taxon>
        <taxon>Pirellulales</taxon>
        <taxon>Pirellulaceae</taxon>
        <taxon>Roseimaritima</taxon>
    </lineage>
</organism>
<comment type="similarity">
    <text evidence="1">Belongs to the 4-hydroxybenzoyl-CoA thioesterase family.</text>
</comment>
<dbReference type="Proteomes" id="UP000320672">
    <property type="component" value="Chromosome"/>
</dbReference>
<accession>A0A517MCP9</accession>
<dbReference type="OrthoDB" id="9800856at2"/>
<dbReference type="AlphaFoldDB" id="A0A517MCP9"/>
<evidence type="ECO:0000313" key="5">
    <source>
        <dbReference type="Proteomes" id="UP000320672"/>
    </source>
</evidence>
<sequence length="157" mass="17183">MTNSSFPIVSDGSDEPSEPSFVTKRRVEFRDTDAAGIVHFSAFFPMMESAEHAFLRASGLSVMQEQESGGSLTWPRVAASCDYLSAARFEDVLQIALFVDHLGTKSVRYRFEFSRDGQPIAVGKLTAVCCHFLAGKLTSVVIPDSVREAISTPVRDS</sequence>
<keyword evidence="2 4" id="KW-0378">Hydrolase</keyword>
<keyword evidence="5" id="KW-1185">Reference proteome</keyword>
<dbReference type="InterPro" id="IPR029069">
    <property type="entry name" value="HotDog_dom_sf"/>
</dbReference>
<evidence type="ECO:0000256" key="1">
    <source>
        <dbReference type="ARBA" id="ARBA00005953"/>
    </source>
</evidence>
<dbReference type="GO" id="GO:0061522">
    <property type="term" value="F:1,4-dihydroxy-2-naphthoyl-CoA thioesterase activity"/>
    <property type="evidence" value="ECO:0007669"/>
    <property type="project" value="UniProtKB-EC"/>
</dbReference>
<name>A0A517MCP9_9BACT</name>
<dbReference type="KEGG" id="rml:FF011L_14170"/>
<evidence type="ECO:0000256" key="3">
    <source>
        <dbReference type="SAM" id="MobiDB-lite"/>
    </source>
</evidence>
<dbReference type="GO" id="GO:0047617">
    <property type="term" value="F:fatty acyl-CoA hydrolase activity"/>
    <property type="evidence" value="ECO:0007669"/>
    <property type="project" value="TreeGrafter"/>
</dbReference>
<evidence type="ECO:0000313" key="4">
    <source>
        <dbReference type="EMBL" id="QDS92670.1"/>
    </source>
</evidence>
<protein>
    <submittedName>
        <fullName evidence="4">1,4-dihydroxy-2-naphthoyl-CoA hydrolase</fullName>
        <ecNumber evidence="4">3.1.2.28</ecNumber>
    </submittedName>
</protein>